<dbReference type="CDD" id="cd00673">
    <property type="entry name" value="AlaRS_core"/>
    <property type="match status" value="1"/>
</dbReference>
<keyword evidence="11" id="KW-0479">Metal-binding</keyword>
<dbReference type="PRINTS" id="PR00980">
    <property type="entry name" value="TRNASYNTHALA"/>
</dbReference>
<organism evidence="13 14">
    <name type="scientific">Hamadaea flava</name>
    <dbReference type="NCBI Taxonomy" id="1742688"/>
    <lineage>
        <taxon>Bacteria</taxon>
        <taxon>Bacillati</taxon>
        <taxon>Actinomycetota</taxon>
        <taxon>Actinomycetes</taxon>
        <taxon>Micromonosporales</taxon>
        <taxon>Micromonosporaceae</taxon>
        <taxon>Hamadaea</taxon>
    </lineage>
</organism>
<evidence type="ECO:0000256" key="10">
    <source>
        <dbReference type="ARBA" id="ARBA00048300"/>
    </source>
</evidence>
<dbReference type="InterPro" id="IPR045864">
    <property type="entry name" value="aa-tRNA-synth_II/BPL/LPL"/>
</dbReference>
<feature type="binding site" evidence="11">
    <location>
        <position position="670"/>
    </location>
    <ligand>
        <name>Zn(2+)</name>
        <dbReference type="ChEBI" id="CHEBI:29105"/>
    </ligand>
</feature>
<dbReference type="InterPro" id="IPR050058">
    <property type="entry name" value="Ala-tRNA_ligase"/>
</dbReference>
<dbReference type="Pfam" id="PF01411">
    <property type="entry name" value="tRNA-synt_2c"/>
    <property type="match status" value="1"/>
</dbReference>
<dbReference type="SUPFAM" id="SSF55681">
    <property type="entry name" value="Class II aaRS and biotin synthetases"/>
    <property type="match status" value="1"/>
</dbReference>
<evidence type="ECO:0000256" key="11">
    <source>
        <dbReference type="HAMAP-Rule" id="MF_00036"/>
    </source>
</evidence>
<dbReference type="PROSITE" id="PS50860">
    <property type="entry name" value="AA_TRNA_LIGASE_II_ALA"/>
    <property type="match status" value="1"/>
</dbReference>
<comment type="caution">
    <text evidence="13">The sequence shown here is derived from an EMBL/GenBank/DDBJ whole genome shotgun (WGS) entry which is preliminary data.</text>
</comment>
<dbReference type="Proteomes" id="UP001595816">
    <property type="component" value="Unassembled WGS sequence"/>
</dbReference>
<evidence type="ECO:0000256" key="5">
    <source>
        <dbReference type="ARBA" id="ARBA00022840"/>
    </source>
</evidence>
<dbReference type="PANTHER" id="PTHR11777:SF9">
    <property type="entry name" value="ALANINE--TRNA LIGASE, CYTOPLASMIC"/>
    <property type="match status" value="1"/>
</dbReference>
<dbReference type="InterPro" id="IPR018163">
    <property type="entry name" value="Thr/Ala-tRNA-synth_IIc_edit"/>
</dbReference>
<dbReference type="InterPro" id="IPR012947">
    <property type="entry name" value="tRNA_SAD"/>
</dbReference>
<comment type="catalytic activity">
    <reaction evidence="10 11">
        <text>tRNA(Ala) + L-alanine + ATP = L-alanyl-tRNA(Ala) + AMP + diphosphate</text>
        <dbReference type="Rhea" id="RHEA:12540"/>
        <dbReference type="Rhea" id="RHEA-COMP:9657"/>
        <dbReference type="Rhea" id="RHEA-COMP:9923"/>
        <dbReference type="ChEBI" id="CHEBI:30616"/>
        <dbReference type="ChEBI" id="CHEBI:33019"/>
        <dbReference type="ChEBI" id="CHEBI:57972"/>
        <dbReference type="ChEBI" id="CHEBI:78442"/>
        <dbReference type="ChEBI" id="CHEBI:78497"/>
        <dbReference type="ChEBI" id="CHEBI:456215"/>
        <dbReference type="EC" id="6.1.1.7"/>
    </reaction>
</comment>
<evidence type="ECO:0000313" key="13">
    <source>
        <dbReference type="EMBL" id="MFC4131758.1"/>
    </source>
</evidence>
<dbReference type="Gene3D" id="3.30.54.20">
    <property type="match status" value="1"/>
</dbReference>
<dbReference type="InterPro" id="IPR003156">
    <property type="entry name" value="DHHA1_dom"/>
</dbReference>
<dbReference type="SUPFAM" id="SSF55186">
    <property type="entry name" value="ThrRS/AlaRS common domain"/>
    <property type="match status" value="1"/>
</dbReference>
<feature type="binding site" evidence="11">
    <location>
        <position position="568"/>
    </location>
    <ligand>
        <name>Zn(2+)</name>
        <dbReference type="ChEBI" id="CHEBI:29105"/>
    </ligand>
</feature>
<keyword evidence="11" id="KW-0862">Zinc</keyword>
<evidence type="ECO:0000256" key="9">
    <source>
        <dbReference type="ARBA" id="ARBA00024779"/>
    </source>
</evidence>
<keyword evidence="14" id="KW-1185">Reference proteome</keyword>
<evidence type="ECO:0000256" key="3">
    <source>
        <dbReference type="ARBA" id="ARBA00022598"/>
    </source>
</evidence>
<comment type="function">
    <text evidence="9 11">Catalyzes the attachment of alanine to tRNA(Ala) in a two-step reaction: alanine is first activated by ATP to form Ala-AMP and then transferred to the acceptor end of tRNA(Ala). Also edits incorrectly charged Ser-tRNA(Ala) and Gly-tRNA(Ala) via its editing domain.</text>
</comment>
<accession>A0ABV8LMG3</accession>
<comment type="similarity">
    <text evidence="1 11">Belongs to the class-II aminoacyl-tRNA synthetase family.</text>
</comment>
<dbReference type="InterPro" id="IPR023033">
    <property type="entry name" value="Ala_tRNA_ligase_euk/bac"/>
</dbReference>
<keyword evidence="11" id="KW-0963">Cytoplasm</keyword>
<dbReference type="EMBL" id="JBHSAY010000007">
    <property type="protein sequence ID" value="MFC4131758.1"/>
    <property type="molecule type" value="Genomic_DNA"/>
</dbReference>
<proteinExistence type="inferred from homology"/>
<dbReference type="InterPro" id="IPR018164">
    <property type="entry name" value="Ala-tRNA-synth_IIc_N"/>
</dbReference>
<keyword evidence="8 11" id="KW-0030">Aminoacyl-tRNA synthetase</keyword>
<name>A0ABV8LMG3_9ACTN</name>
<evidence type="ECO:0000256" key="7">
    <source>
        <dbReference type="ARBA" id="ARBA00022917"/>
    </source>
</evidence>
<dbReference type="InterPro" id="IPR002318">
    <property type="entry name" value="Ala-tRNA-lgiase_IIc"/>
</dbReference>
<keyword evidence="6 11" id="KW-0694">RNA-binding</keyword>
<feature type="domain" description="Alanyl-transfer RNA synthetases family profile" evidence="12">
    <location>
        <begin position="1"/>
        <end position="709"/>
    </location>
</feature>
<dbReference type="InterPro" id="IPR018165">
    <property type="entry name" value="Ala-tRNA-synth_IIc_core"/>
</dbReference>
<keyword evidence="5 11" id="KW-0067">ATP-binding</keyword>
<comment type="subcellular location">
    <subcellularLocation>
        <location evidence="11">Cytoplasm</location>
    </subcellularLocation>
</comment>
<keyword evidence="2 11" id="KW-0820">tRNA-binding</keyword>
<dbReference type="InterPro" id="IPR009000">
    <property type="entry name" value="Transl_B-barrel_sf"/>
</dbReference>
<dbReference type="PANTHER" id="PTHR11777">
    <property type="entry name" value="ALANYL-TRNA SYNTHETASE"/>
    <property type="match status" value="1"/>
</dbReference>
<dbReference type="InterPro" id="IPR018162">
    <property type="entry name" value="Ala-tRNA-ligase_IIc_anticod-bd"/>
</dbReference>
<dbReference type="EC" id="6.1.1.7" evidence="11"/>
<comment type="cofactor">
    <cofactor evidence="11">
        <name>Zn(2+)</name>
        <dbReference type="ChEBI" id="CHEBI:29105"/>
    </cofactor>
    <text evidence="11">Binds 1 zinc ion per subunit.</text>
</comment>
<reference evidence="14" key="1">
    <citation type="journal article" date="2019" name="Int. J. Syst. Evol. Microbiol.">
        <title>The Global Catalogue of Microorganisms (GCM) 10K type strain sequencing project: providing services to taxonomists for standard genome sequencing and annotation.</title>
        <authorList>
            <consortium name="The Broad Institute Genomics Platform"/>
            <consortium name="The Broad Institute Genome Sequencing Center for Infectious Disease"/>
            <person name="Wu L."/>
            <person name="Ma J."/>
        </authorList>
    </citation>
    <scope>NUCLEOTIDE SEQUENCE [LARGE SCALE GENOMIC DNA]</scope>
    <source>
        <strain evidence="14">CGMCC 4.7289</strain>
    </source>
</reference>
<evidence type="ECO:0000313" key="14">
    <source>
        <dbReference type="Proteomes" id="UP001595816"/>
    </source>
</evidence>
<dbReference type="RefSeq" id="WP_253756139.1">
    <property type="nucleotide sequence ID" value="NZ_JAMZDZ010000001.1"/>
</dbReference>
<dbReference type="Gene3D" id="2.40.30.130">
    <property type="match status" value="1"/>
</dbReference>
<evidence type="ECO:0000259" key="12">
    <source>
        <dbReference type="PROSITE" id="PS50860"/>
    </source>
</evidence>
<evidence type="ECO:0000256" key="4">
    <source>
        <dbReference type="ARBA" id="ARBA00022741"/>
    </source>
</evidence>
<comment type="domain">
    <text evidence="11">Consists of three domains; the N-terminal catalytic domain, the editing domain and the C-terminal C-Ala domain. The editing domain removes incorrectly charged amino acids, while the C-Ala domain, along with tRNA(Ala), serves as a bridge to cooperatively bring together the editing and aminoacylation centers thus stimulating deacylation of misacylated tRNAs.</text>
</comment>
<dbReference type="Gene3D" id="3.30.930.10">
    <property type="entry name" value="Bira Bifunctional Protein, Domain 2"/>
    <property type="match status" value="1"/>
</dbReference>
<dbReference type="SMART" id="SM00863">
    <property type="entry name" value="tRNA_SAD"/>
    <property type="match status" value="1"/>
</dbReference>
<evidence type="ECO:0000256" key="6">
    <source>
        <dbReference type="ARBA" id="ARBA00022884"/>
    </source>
</evidence>
<protein>
    <recommendedName>
        <fullName evidence="11">Alanine--tRNA ligase</fullName>
        <ecNumber evidence="11">6.1.1.7</ecNumber>
    </recommendedName>
    <alternativeName>
        <fullName evidence="11">Alanyl-tRNA synthetase</fullName>
        <shortName evidence="11">AlaRS</shortName>
    </alternativeName>
</protein>
<keyword evidence="7 11" id="KW-0648">Protein biosynthesis</keyword>
<keyword evidence="3 11" id="KW-0436">Ligase</keyword>
<sequence length="874" mass="94873">MLSTDIRRTFLNFFADRDHPELPSASLIPEDSQLLLVNAGMVPFAPYFLSRRQPPHPRLMSLQKCLRTVDIERVGKTTRHATSFEMLGNFSFGDYFKDEVVPWAYELLTEGYGLDRERLWITVLDGDDETVELWRRLGFPDERIQRLGVEDNYWSMGLPGPGGPSSEIFYDRGERFGLGGGPAVDKERFLELWNLVFIHQLRGDSDYDIRGELPARNIDTGLGVDRLALVLQDRAYICETDLLSPTLRRLQEITGEDYQIAPTRSQTSYRIVSDHLRAGAFLIADGVLPGNEGRGYVVRRLLRRVVRHGRLLGIDGPFLGDLVGTVIENLGGQWPELITRRPVIEQVVGREEEAFDRTVRQGTRLLDVAILSAKPGGVLPGATAFELHDTYGFPVDLTAEIAEDAGLSLDRDEFGLLMQAQRRRARDARSAGPSSDEVYRELLGKLGPTEFFGYDQLSGEAHVLGIVSLGTVSGSGDVAVATEGDRVEVILDRSPFYAEGGGQVGDSGVLRTRDGGVIRVDSTKAVGDGLYLHSGQISSGVVSVDDEVFAEVDGVRRGATARAHSATHVLHATLREHLGEHAQQHGSLVEPGRLRFDFTHFDAVGPDQLAAIEGQVNERLLSNPEVRVWHATRSEAERAGATALFGEKYGDTVRIVDIGDFSRELCGGTHVGYGSQAGPVRLLGEESVGAGLRRVSALVGLDALRHADRERRVLGEVTRLLGSPTDTVVQQLTVKLGALSAAEQQLSAYRRRELDLLGGELATRGEPCGSGRIVVRRVTGVAGDELRGLASDVLRRLPQPGAVVLGLTDGERAQLVAAVSSGEAVELLRDAGRAVGGGAGGTGPLANAGGRRVEGLDQALELARAVCRRVLGGN</sequence>
<gene>
    <name evidence="11 13" type="primary">alaS</name>
    <name evidence="13" type="ORF">ACFOZ4_14210</name>
</gene>
<evidence type="ECO:0000256" key="1">
    <source>
        <dbReference type="ARBA" id="ARBA00008226"/>
    </source>
</evidence>
<keyword evidence="4 11" id="KW-0547">Nucleotide-binding</keyword>
<dbReference type="Gene3D" id="3.30.980.10">
    <property type="entry name" value="Threonyl-trna Synthetase, Chain A, domain 2"/>
    <property type="match status" value="1"/>
</dbReference>
<dbReference type="Pfam" id="PF02272">
    <property type="entry name" value="DHHA1"/>
    <property type="match status" value="1"/>
</dbReference>
<feature type="binding site" evidence="11">
    <location>
        <position position="666"/>
    </location>
    <ligand>
        <name>Zn(2+)</name>
        <dbReference type="ChEBI" id="CHEBI:29105"/>
    </ligand>
</feature>
<dbReference type="Gene3D" id="3.10.310.40">
    <property type="match status" value="1"/>
</dbReference>
<dbReference type="Pfam" id="PF07973">
    <property type="entry name" value="tRNA_SAD"/>
    <property type="match status" value="1"/>
</dbReference>
<dbReference type="NCBIfam" id="TIGR00344">
    <property type="entry name" value="alaS"/>
    <property type="match status" value="1"/>
</dbReference>
<feature type="binding site" evidence="11">
    <location>
        <position position="564"/>
    </location>
    <ligand>
        <name>Zn(2+)</name>
        <dbReference type="ChEBI" id="CHEBI:29105"/>
    </ligand>
</feature>
<dbReference type="SUPFAM" id="SSF50447">
    <property type="entry name" value="Translation proteins"/>
    <property type="match status" value="1"/>
</dbReference>
<dbReference type="GO" id="GO:0004813">
    <property type="term" value="F:alanine-tRNA ligase activity"/>
    <property type="evidence" value="ECO:0007669"/>
    <property type="project" value="UniProtKB-EC"/>
</dbReference>
<dbReference type="HAMAP" id="MF_00036_B">
    <property type="entry name" value="Ala_tRNA_synth_B"/>
    <property type="match status" value="1"/>
</dbReference>
<evidence type="ECO:0000256" key="8">
    <source>
        <dbReference type="ARBA" id="ARBA00023146"/>
    </source>
</evidence>
<dbReference type="SUPFAM" id="SSF101353">
    <property type="entry name" value="Putative anticodon-binding domain of alanyl-tRNA synthetase (AlaRS)"/>
    <property type="match status" value="1"/>
</dbReference>
<evidence type="ECO:0000256" key="2">
    <source>
        <dbReference type="ARBA" id="ARBA00022555"/>
    </source>
</evidence>